<dbReference type="OrthoDB" id="10261055at2759"/>
<keyword evidence="8" id="KW-0732">Signal</keyword>
<dbReference type="SUPFAM" id="SSF74650">
    <property type="entry name" value="Galactose mutarotase-like"/>
    <property type="match status" value="1"/>
</dbReference>
<keyword evidence="7" id="KW-1133">Transmembrane helix</keyword>
<dbReference type="GO" id="GO:0046872">
    <property type="term" value="F:metal ion binding"/>
    <property type="evidence" value="ECO:0007669"/>
    <property type="project" value="UniProtKB-KW"/>
</dbReference>
<feature type="domain" description="Glycoside hydrolase family 38 central" evidence="9">
    <location>
        <begin position="403"/>
        <end position="492"/>
    </location>
</feature>
<dbReference type="Gene3D" id="3.20.110.10">
    <property type="entry name" value="Glycoside hydrolase 38, N terminal domain"/>
    <property type="match status" value="1"/>
</dbReference>
<evidence type="ECO:0000256" key="8">
    <source>
        <dbReference type="SAM" id="SignalP"/>
    </source>
</evidence>
<dbReference type="EC" id="3.2.1.114" evidence="10"/>
<organism evidence="10 11">
    <name type="scientific">Coemansia biformis</name>
    <dbReference type="NCBI Taxonomy" id="1286918"/>
    <lineage>
        <taxon>Eukaryota</taxon>
        <taxon>Fungi</taxon>
        <taxon>Fungi incertae sedis</taxon>
        <taxon>Zoopagomycota</taxon>
        <taxon>Kickxellomycotina</taxon>
        <taxon>Kickxellomycetes</taxon>
        <taxon>Kickxellales</taxon>
        <taxon>Kickxellaceae</taxon>
        <taxon>Coemansia</taxon>
    </lineage>
</organism>
<evidence type="ECO:0000256" key="6">
    <source>
        <dbReference type="ARBA" id="ARBA00023295"/>
    </source>
</evidence>
<dbReference type="InterPro" id="IPR027291">
    <property type="entry name" value="Glyco_hydro_38_N_sf"/>
</dbReference>
<reference evidence="10" key="1">
    <citation type="submission" date="2022-07" db="EMBL/GenBank/DDBJ databases">
        <title>Phylogenomic reconstructions and comparative analyses of Kickxellomycotina fungi.</title>
        <authorList>
            <person name="Reynolds N.K."/>
            <person name="Stajich J.E."/>
            <person name="Barry K."/>
            <person name="Grigoriev I.V."/>
            <person name="Crous P."/>
            <person name="Smith M.E."/>
        </authorList>
    </citation>
    <scope>NUCLEOTIDE SEQUENCE</scope>
    <source>
        <strain evidence="10">BCRC 34381</strain>
    </source>
</reference>
<dbReference type="PANTHER" id="PTHR11607:SF3">
    <property type="entry name" value="LYSOSOMAL ALPHA-MANNOSIDASE"/>
    <property type="match status" value="1"/>
</dbReference>
<dbReference type="SMART" id="SM00872">
    <property type="entry name" value="Alpha-mann_mid"/>
    <property type="match status" value="1"/>
</dbReference>
<feature type="transmembrane region" description="Helical" evidence="7">
    <location>
        <begin position="732"/>
        <end position="754"/>
    </location>
</feature>
<evidence type="ECO:0000256" key="3">
    <source>
        <dbReference type="ARBA" id="ARBA00022723"/>
    </source>
</evidence>
<dbReference type="GO" id="GO:0006013">
    <property type="term" value="P:mannose metabolic process"/>
    <property type="evidence" value="ECO:0007669"/>
    <property type="project" value="InterPro"/>
</dbReference>
<dbReference type="Gene3D" id="1.20.1270.50">
    <property type="entry name" value="Glycoside hydrolase family 38, central domain"/>
    <property type="match status" value="1"/>
</dbReference>
<name>A0A9W8CY31_9FUNG</name>
<dbReference type="InterPro" id="IPR011013">
    <property type="entry name" value="Gal_mutarotase_sf_dom"/>
</dbReference>
<evidence type="ECO:0000256" key="1">
    <source>
        <dbReference type="ARBA" id="ARBA00001947"/>
    </source>
</evidence>
<evidence type="ECO:0000313" key="10">
    <source>
        <dbReference type="EMBL" id="KAJ1735468.1"/>
    </source>
</evidence>
<evidence type="ECO:0000256" key="4">
    <source>
        <dbReference type="ARBA" id="ARBA00022801"/>
    </source>
</evidence>
<dbReference type="Proteomes" id="UP001143981">
    <property type="component" value="Unassembled WGS sequence"/>
</dbReference>
<dbReference type="SUPFAM" id="SSF88688">
    <property type="entry name" value="Families 57/38 glycoside transferase middle domain"/>
    <property type="match status" value="1"/>
</dbReference>
<accession>A0A9W8CY31</accession>
<keyword evidence="7" id="KW-0472">Membrane</keyword>
<comment type="similarity">
    <text evidence="2">Belongs to the glycosyl hydrolase 38 family.</text>
</comment>
<feature type="transmembrane region" description="Helical" evidence="7">
    <location>
        <begin position="775"/>
        <end position="804"/>
    </location>
</feature>
<dbReference type="AlphaFoldDB" id="A0A9W8CY31"/>
<dbReference type="GO" id="GO:0004572">
    <property type="term" value="F:mannosyl-oligosaccharide 1,3-1,6-alpha-mannosidase activity"/>
    <property type="evidence" value="ECO:0007669"/>
    <property type="project" value="UniProtKB-EC"/>
</dbReference>
<feature type="signal peptide" evidence="8">
    <location>
        <begin position="1"/>
        <end position="19"/>
    </location>
</feature>
<dbReference type="InterPro" id="IPR015341">
    <property type="entry name" value="Glyco_hydro_38_cen"/>
</dbReference>
<dbReference type="EMBL" id="JANBOI010000025">
    <property type="protein sequence ID" value="KAJ1735468.1"/>
    <property type="molecule type" value="Genomic_DNA"/>
</dbReference>
<feature type="transmembrane region" description="Helical" evidence="7">
    <location>
        <begin position="848"/>
        <end position="867"/>
    </location>
</feature>
<dbReference type="InterPro" id="IPR028995">
    <property type="entry name" value="Glyco_hydro_57/38_cen_sf"/>
</dbReference>
<dbReference type="InterPro" id="IPR037094">
    <property type="entry name" value="Glyco_hydro_38_cen_sf"/>
</dbReference>
<comment type="caution">
    <text evidence="10">The sequence shown here is derived from an EMBL/GenBank/DDBJ whole genome shotgun (WGS) entry which is preliminary data.</text>
</comment>
<keyword evidence="5" id="KW-0862">Zinc</keyword>
<evidence type="ECO:0000256" key="5">
    <source>
        <dbReference type="ARBA" id="ARBA00022833"/>
    </source>
</evidence>
<dbReference type="InterPro" id="IPR011330">
    <property type="entry name" value="Glyco_hydro/deAcase_b/a-brl"/>
</dbReference>
<keyword evidence="7" id="KW-0812">Transmembrane</keyword>
<keyword evidence="4 10" id="KW-0378">Hydrolase</keyword>
<dbReference type="Gene3D" id="2.70.98.30">
    <property type="entry name" value="Golgi alpha-mannosidase II, domain 4"/>
    <property type="match status" value="1"/>
</dbReference>
<dbReference type="InterPro" id="IPR000602">
    <property type="entry name" value="Glyco_hydro_38_N"/>
</dbReference>
<sequence>MLPWLALLAVLLLVLYANQQVLPVQKASWMPRFGEPGPPTARELPQRHPLPRNLTVHILPHSHSDIGWNLSFEGYYRASVHEVMRRVVVELWADRQRRFTWGDLAFLDLWMGEEGDVPNGRLAGSSAELTWRQVVKELVSRGQWEIVGGTYVNPDEGMTSWWAHNMIVDVGHRVLAREFNMTTSVGWQIDSFGHTNTLAHVLSNAGYQTLMMSRMSYRDKYDFASHSDLQFLWLSGEHHAAAAGVDANRVTAGRPLLVHFLTDHYAYPSKRFDFDKATECDTGALLNELLLVARRHVRQYPAHGHVLIMMGDDFRYVKAAHAFSCLDSLMAASRGHKQWADVTLRYSTVSDYFGAVRPYMEQIDGRVALAHASDQQRQEPSVNRELRLHSGDFYPYQDKPYEQYWSGILASRPYLKWLIRNTEQIVQHVEALVAMLQIRENARGGGTDVGAVWAVLEEHLEYCRKQVAISYHHDAITGTCTDQAFGDYARRLRSAARVALSTGQVALRRAAGGSVQAGAEAVDQQLATVRTTAAGAALGYNTATRDAVEPERDALEVPAALCGPTQCDGATIVVTNANLLVPQDQVVRMRVHAADAALVDLATGKAVPDVQVQAAAADGMVVVEFLARGLPGFGLRSFALGNGTRFPGQVRLGELLAAHKHAEEQAPAKLTTATLYKGGVHVRLTAMDNGAVRIESGKRRVVHQLRQYFANPFVQASGAYVMHSFMLMYGPVFWLFGAALCSGLAAGWAVHVWAGGRGGMLRVVRLPRVSIGRGLVGRGGAAPVAAATAAGGCVVGVAFVYYAAQVASVDRLNDWTRGQGLATLVPPVFACAYVASGAFRWRLSSSALLAHGVAAGVALALLLGRTWQSRPVATAPLFFGVEHGAVCDRVRAHVAVGIEVEFMLCADAPDQLQVVSRIQAPADREIVGRFSEAGETARELAIFDGVSVRRRSAGRWTPIPGTFYPAPSHVALGRLVVHARQTMGASCIAAGTLELMMHRSMTANDFRGLLQPLTDNTPAVVAHIVDLQQSSAGAGSLHLSANERINAPPLAFVLPTEHTLPAMHTGAAQAGVGMRLVGIRAHRAGAEQLQVEARIVAHEPVDVPAGGILRGAGSTVEAQGDWSLCELSAGARTFAAVDRVRLARGQQKLLWMSFPAGNSTA</sequence>
<dbReference type="InterPro" id="IPR050843">
    <property type="entry name" value="Glycosyl_Hydrlase_38"/>
</dbReference>
<proteinExistence type="inferred from homology"/>
<keyword evidence="3" id="KW-0479">Metal-binding</keyword>
<dbReference type="GO" id="GO:0030246">
    <property type="term" value="F:carbohydrate binding"/>
    <property type="evidence" value="ECO:0007669"/>
    <property type="project" value="InterPro"/>
</dbReference>
<evidence type="ECO:0000256" key="7">
    <source>
        <dbReference type="SAM" id="Phobius"/>
    </source>
</evidence>
<evidence type="ECO:0000313" key="11">
    <source>
        <dbReference type="Proteomes" id="UP001143981"/>
    </source>
</evidence>
<protein>
    <submittedName>
        <fullName evidence="10">Mannosyl-oligosaccharide 1,3-1,6-alpha-mannosidase activity protein</fullName>
        <ecNumber evidence="10">3.2.1.114</ecNumber>
    </submittedName>
</protein>
<evidence type="ECO:0000256" key="2">
    <source>
        <dbReference type="ARBA" id="ARBA00009792"/>
    </source>
</evidence>
<feature type="transmembrane region" description="Helical" evidence="7">
    <location>
        <begin position="824"/>
        <end position="841"/>
    </location>
</feature>
<dbReference type="SUPFAM" id="SSF88713">
    <property type="entry name" value="Glycoside hydrolase/deacetylase"/>
    <property type="match status" value="1"/>
</dbReference>
<gene>
    <name evidence="10" type="primary">aman-3</name>
    <name evidence="10" type="ORF">LPJ61_000534</name>
</gene>
<keyword evidence="6 10" id="KW-0326">Glycosidase</keyword>
<evidence type="ECO:0000259" key="9">
    <source>
        <dbReference type="SMART" id="SM00872"/>
    </source>
</evidence>
<keyword evidence="11" id="KW-1185">Reference proteome</keyword>
<feature type="chain" id="PRO_5040930170" evidence="8">
    <location>
        <begin position="20"/>
        <end position="1161"/>
    </location>
</feature>
<comment type="cofactor">
    <cofactor evidence="1">
        <name>Zn(2+)</name>
        <dbReference type="ChEBI" id="CHEBI:29105"/>
    </cofactor>
</comment>
<dbReference type="Pfam" id="PF09261">
    <property type="entry name" value="Alpha-mann_mid"/>
    <property type="match status" value="1"/>
</dbReference>
<dbReference type="Pfam" id="PF01074">
    <property type="entry name" value="Glyco_hydro_38N"/>
    <property type="match status" value="1"/>
</dbReference>
<dbReference type="PANTHER" id="PTHR11607">
    <property type="entry name" value="ALPHA-MANNOSIDASE"/>
    <property type="match status" value="1"/>
</dbReference>